<name>A0ABU7C4E0_9TELE</name>
<feature type="non-terminal residue" evidence="2">
    <location>
        <position position="1"/>
    </location>
</feature>
<organism evidence="2 3">
    <name type="scientific">Ataeniobius toweri</name>
    <dbReference type="NCBI Taxonomy" id="208326"/>
    <lineage>
        <taxon>Eukaryota</taxon>
        <taxon>Metazoa</taxon>
        <taxon>Chordata</taxon>
        <taxon>Craniata</taxon>
        <taxon>Vertebrata</taxon>
        <taxon>Euteleostomi</taxon>
        <taxon>Actinopterygii</taxon>
        <taxon>Neopterygii</taxon>
        <taxon>Teleostei</taxon>
        <taxon>Neoteleostei</taxon>
        <taxon>Acanthomorphata</taxon>
        <taxon>Ovalentaria</taxon>
        <taxon>Atherinomorphae</taxon>
        <taxon>Cyprinodontiformes</taxon>
        <taxon>Goodeidae</taxon>
        <taxon>Ataeniobius</taxon>
    </lineage>
</organism>
<protein>
    <submittedName>
        <fullName evidence="2">Uncharacterized protein</fullName>
    </submittedName>
</protein>
<feature type="compositionally biased region" description="Low complexity" evidence="1">
    <location>
        <begin position="19"/>
        <end position="29"/>
    </location>
</feature>
<dbReference type="PANTHER" id="PTHR23193:SF21">
    <property type="entry name" value="NUCLEAR PORE COMPLEX PROTEIN NUP214"/>
    <property type="match status" value="1"/>
</dbReference>
<sequence length="211" mass="22618">NLSRSAFLSPQYYEDLDDASSTSSLSQSLEPHLSRLDQEEEELQPLQPQPVMVLSTPRHPTVVRTPSIQPGFGGIQSTPLPKIQSAPTLGFGLSPISSPVPSNKINLSGAESTALATKTVKHGAPPTERTVPVTMSAQQAAANAAMRRQMANQKTALLGLCSDRGSLASPTPRHRQSRRSVVCITSRRQCEQAVIQSSVKLSTALARSIKK</sequence>
<dbReference type="PANTHER" id="PTHR23193">
    <property type="entry name" value="NUCLEAR PORE COMPLEX PROTEIN NUP"/>
    <property type="match status" value="1"/>
</dbReference>
<keyword evidence="3" id="KW-1185">Reference proteome</keyword>
<proteinExistence type="predicted"/>
<dbReference type="InterPro" id="IPR026054">
    <property type="entry name" value="Nucleoporin"/>
</dbReference>
<accession>A0ABU7C4E0</accession>
<evidence type="ECO:0000313" key="3">
    <source>
        <dbReference type="Proteomes" id="UP001345963"/>
    </source>
</evidence>
<gene>
    <name evidence="2" type="ORF">ATANTOWER_030714</name>
</gene>
<reference evidence="2 3" key="1">
    <citation type="submission" date="2021-07" db="EMBL/GenBank/DDBJ databases">
        <authorList>
            <person name="Palmer J.M."/>
        </authorList>
    </citation>
    <scope>NUCLEOTIDE SEQUENCE [LARGE SCALE GENOMIC DNA]</scope>
    <source>
        <strain evidence="2 3">AT_MEX2019</strain>
        <tissue evidence="2">Muscle</tissue>
    </source>
</reference>
<comment type="caution">
    <text evidence="2">The sequence shown here is derived from an EMBL/GenBank/DDBJ whole genome shotgun (WGS) entry which is preliminary data.</text>
</comment>
<feature type="region of interest" description="Disordered" evidence="1">
    <location>
        <begin position="1"/>
        <end position="48"/>
    </location>
</feature>
<dbReference type="EMBL" id="JAHUTI010077173">
    <property type="protein sequence ID" value="MED6256615.1"/>
    <property type="molecule type" value="Genomic_DNA"/>
</dbReference>
<evidence type="ECO:0000256" key="1">
    <source>
        <dbReference type="SAM" id="MobiDB-lite"/>
    </source>
</evidence>
<evidence type="ECO:0000313" key="2">
    <source>
        <dbReference type="EMBL" id="MED6256615.1"/>
    </source>
</evidence>
<dbReference type="Proteomes" id="UP001345963">
    <property type="component" value="Unassembled WGS sequence"/>
</dbReference>